<reference evidence="2 3" key="1">
    <citation type="submission" date="2018-01" db="EMBL/GenBank/DDBJ databases">
        <title>Comparison of the Chinese Bamboo Partridge and Red Junglefowl genome sequences highlights the importance of demography in genome evolution.</title>
        <authorList>
            <person name="Tiley G.P."/>
            <person name="Kimball R.T."/>
            <person name="Braun E.L."/>
            <person name="Burleigh J.G."/>
        </authorList>
    </citation>
    <scope>NUCLEOTIDE SEQUENCE [LARGE SCALE GENOMIC DNA]</scope>
    <source>
        <strain evidence="2">RTK389</strain>
        <tissue evidence="2">Blood</tissue>
    </source>
</reference>
<gene>
    <name evidence="2" type="ORF">CIB84_017683</name>
</gene>
<accession>A0A2P4S3A0</accession>
<feature type="non-terminal residue" evidence="2">
    <location>
        <position position="53"/>
    </location>
</feature>
<feature type="compositionally biased region" description="Basic and acidic residues" evidence="1">
    <location>
        <begin position="1"/>
        <end position="21"/>
    </location>
</feature>
<feature type="region of interest" description="Disordered" evidence="1">
    <location>
        <begin position="1"/>
        <end position="53"/>
    </location>
</feature>
<evidence type="ECO:0000313" key="2">
    <source>
        <dbReference type="EMBL" id="POI18573.1"/>
    </source>
</evidence>
<evidence type="ECO:0000256" key="1">
    <source>
        <dbReference type="SAM" id="MobiDB-lite"/>
    </source>
</evidence>
<evidence type="ECO:0000313" key="3">
    <source>
        <dbReference type="Proteomes" id="UP000237246"/>
    </source>
</evidence>
<protein>
    <submittedName>
        <fullName evidence="2">Uncharacterized protein</fullName>
    </submittedName>
</protein>
<dbReference type="Proteomes" id="UP000237246">
    <property type="component" value="Unassembled WGS sequence"/>
</dbReference>
<dbReference type="AlphaFoldDB" id="A0A2P4S3A0"/>
<comment type="caution">
    <text evidence="2">The sequence shown here is derived from an EMBL/GenBank/DDBJ whole genome shotgun (WGS) entry which is preliminary data.</text>
</comment>
<proteinExistence type="predicted"/>
<dbReference type="EMBL" id="PPHD01121271">
    <property type="protein sequence ID" value="POI18573.1"/>
    <property type="molecule type" value="Genomic_DNA"/>
</dbReference>
<name>A0A2P4S3A0_BAMTH</name>
<organism evidence="2 3">
    <name type="scientific">Bambusicola thoracicus</name>
    <name type="common">Chinese bamboo-partridge</name>
    <name type="synonym">Perdix thoracica</name>
    <dbReference type="NCBI Taxonomy" id="9083"/>
    <lineage>
        <taxon>Eukaryota</taxon>
        <taxon>Metazoa</taxon>
        <taxon>Chordata</taxon>
        <taxon>Craniata</taxon>
        <taxon>Vertebrata</taxon>
        <taxon>Euteleostomi</taxon>
        <taxon>Archelosauria</taxon>
        <taxon>Archosauria</taxon>
        <taxon>Dinosauria</taxon>
        <taxon>Saurischia</taxon>
        <taxon>Theropoda</taxon>
        <taxon>Coelurosauria</taxon>
        <taxon>Aves</taxon>
        <taxon>Neognathae</taxon>
        <taxon>Galloanserae</taxon>
        <taxon>Galliformes</taxon>
        <taxon>Phasianidae</taxon>
        <taxon>Perdicinae</taxon>
        <taxon>Bambusicola</taxon>
    </lineage>
</organism>
<keyword evidence="3" id="KW-1185">Reference proteome</keyword>
<sequence>MRVRRLRQEVRQQQRQKEALPRPHQRQAVLLQDPRLRQVLHSPQLPAQAHEDP</sequence>